<sequence length="213" mass="21813">MPHRMHHVGILAVLLAGLAGYVDAVGFIASGGYFVSFMSGNSTRLGVGLGSGTEAAAIAAMLIAAFLAGTVAATLLRRKVPVRARESAVLAYVTVLLATAAMVSSGHAMFALIPIAAAMGGMNLAFEVDGDVRVGLTYMTGTLVKLGMRIADAMIGGPPLGWMPYLLLWAGLVTGGVTGAFAQLAFGVLSLWLAAAFALAVTVAVTMSRWRKA</sequence>
<reference evidence="2 3" key="1">
    <citation type="submission" date="2018-12" db="EMBL/GenBank/DDBJ databases">
        <title>Croceicoccus ponticola sp. nov., a lipolytic bacterium isolated from seawater.</title>
        <authorList>
            <person name="Yoon J.-H."/>
        </authorList>
    </citation>
    <scope>NUCLEOTIDE SEQUENCE [LARGE SCALE GENOMIC DNA]</scope>
    <source>
        <strain evidence="2 3">GM-16</strain>
    </source>
</reference>
<dbReference type="Proteomes" id="UP000283003">
    <property type="component" value="Unassembled WGS sequence"/>
</dbReference>
<proteinExistence type="predicted"/>
<keyword evidence="1" id="KW-1133">Transmembrane helix</keyword>
<name>A0A437H2C4_9SPHN</name>
<feature type="transmembrane region" description="Helical" evidence="1">
    <location>
        <begin position="88"/>
        <end position="116"/>
    </location>
</feature>
<keyword evidence="1" id="KW-0812">Transmembrane</keyword>
<dbReference type="EMBL" id="RXOL01000001">
    <property type="protein sequence ID" value="RVQ69719.1"/>
    <property type="molecule type" value="Genomic_DNA"/>
</dbReference>
<evidence type="ECO:0000313" key="2">
    <source>
        <dbReference type="EMBL" id="RVQ69719.1"/>
    </source>
</evidence>
<keyword evidence="3" id="KW-1185">Reference proteome</keyword>
<protein>
    <submittedName>
        <fullName evidence="2">DUF1275 domain-containing protein</fullName>
    </submittedName>
</protein>
<evidence type="ECO:0000256" key="1">
    <source>
        <dbReference type="SAM" id="Phobius"/>
    </source>
</evidence>
<dbReference type="InterPro" id="IPR010699">
    <property type="entry name" value="DUF1275"/>
</dbReference>
<comment type="caution">
    <text evidence="2">The sequence shown here is derived from an EMBL/GenBank/DDBJ whole genome shotgun (WGS) entry which is preliminary data.</text>
</comment>
<dbReference type="Pfam" id="PF06912">
    <property type="entry name" value="DUF1275"/>
    <property type="match status" value="1"/>
</dbReference>
<feature type="transmembrane region" description="Helical" evidence="1">
    <location>
        <begin position="188"/>
        <end position="207"/>
    </location>
</feature>
<evidence type="ECO:0000313" key="3">
    <source>
        <dbReference type="Proteomes" id="UP000283003"/>
    </source>
</evidence>
<dbReference type="PANTHER" id="PTHR37314">
    <property type="entry name" value="SLR0142 PROTEIN"/>
    <property type="match status" value="1"/>
</dbReference>
<dbReference type="OrthoDB" id="885342at2"/>
<organism evidence="2 3">
    <name type="scientific">Croceicoccus ponticola</name>
    <dbReference type="NCBI Taxonomy" id="2217664"/>
    <lineage>
        <taxon>Bacteria</taxon>
        <taxon>Pseudomonadati</taxon>
        <taxon>Pseudomonadota</taxon>
        <taxon>Alphaproteobacteria</taxon>
        <taxon>Sphingomonadales</taxon>
        <taxon>Erythrobacteraceae</taxon>
        <taxon>Croceicoccus</taxon>
    </lineage>
</organism>
<dbReference type="PANTHER" id="PTHR37314:SF4">
    <property type="entry name" value="UPF0700 TRANSMEMBRANE PROTEIN YOAK"/>
    <property type="match status" value="1"/>
</dbReference>
<keyword evidence="1" id="KW-0472">Membrane</keyword>
<feature type="transmembrane region" description="Helical" evidence="1">
    <location>
        <begin position="55"/>
        <end position="76"/>
    </location>
</feature>
<gene>
    <name evidence="2" type="ORF">EKN06_00175</name>
</gene>
<dbReference type="AlphaFoldDB" id="A0A437H2C4"/>
<accession>A0A437H2C4</accession>
<feature type="transmembrane region" description="Helical" evidence="1">
    <location>
        <begin position="162"/>
        <end position="182"/>
    </location>
</feature>